<feature type="transmembrane region" description="Helical" evidence="1">
    <location>
        <begin position="7"/>
        <end position="29"/>
    </location>
</feature>
<organism evidence="2 3">
    <name type="scientific">Nothobranchius furzeri</name>
    <name type="common">Turquoise killifish</name>
    <dbReference type="NCBI Taxonomy" id="105023"/>
    <lineage>
        <taxon>Eukaryota</taxon>
        <taxon>Metazoa</taxon>
        <taxon>Chordata</taxon>
        <taxon>Craniata</taxon>
        <taxon>Vertebrata</taxon>
        <taxon>Euteleostomi</taxon>
        <taxon>Actinopterygii</taxon>
        <taxon>Neopterygii</taxon>
        <taxon>Teleostei</taxon>
        <taxon>Neoteleostei</taxon>
        <taxon>Acanthomorphata</taxon>
        <taxon>Ovalentaria</taxon>
        <taxon>Atherinomorphae</taxon>
        <taxon>Cyprinodontiformes</taxon>
        <taxon>Nothobranchiidae</taxon>
        <taxon>Nothobranchius</taxon>
    </lineage>
</organism>
<dbReference type="AlphaFoldDB" id="A0A8C6LQ61"/>
<reference evidence="2" key="3">
    <citation type="submission" date="2025-09" db="UniProtKB">
        <authorList>
            <consortium name="Ensembl"/>
        </authorList>
    </citation>
    <scope>IDENTIFICATION</scope>
</reference>
<dbReference type="Ensembl" id="ENSNFUT00015025254.1">
    <property type="protein sequence ID" value="ENSNFUP00015024156.1"/>
    <property type="gene ID" value="ENSNFUG00015011684.1"/>
</dbReference>
<name>A0A8C6LQ61_NOTFU</name>
<dbReference type="GeneTree" id="ENSGT00910000144759"/>
<sequence>MFPKQTAVCSLLLLVFLYIISFFYLFFLLESLSCNKCSFSVFGLCVGASTESCSNSTRNVCYTGKTGDFVGFNNQGCKDDNSNCNQTIQGTLMFVNYTTTLTCCNTDKCNPTTLSSSAATAKMTVTGAVGAAILASVLGSIM</sequence>
<dbReference type="CDD" id="cd00117">
    <property type="entry name" value="TFP"/>
    <property type="match status" value="1"/>
</dbReference>
<keyword evidence="3" id="KW-1185">Reference proteome</keyword>
<accession>A0A8C6LQ61</accession>
<evidence type="ECO:0000313" key="3">
    <source>
        <dbReference type="Proteomes" id="UP000694548"/>
    </source>
</evidence>
<proteinExistence type="predicted"/>
<evidence type="ECO:0008006" key="4">
    <source>
        <dbReference type="Google" id="ProtNLM"/>
    </source>
</evidence>
<keyword evidence="1" id="KW-0472">Membrane</keyword>
<keyword evidence="1" id="KW-0812">Transmembrane</keyword>
<reference evidence="2" key="1">
    <citation type="submission" date="2014-08" db="EMBL/GenBank/DDBJ databases">
        <authorList>
            <person name="Senf B."/>
            <person name="Petzold A."/>
            <person name="Downie B.R."/>
            <person name="Koch P."/>
            <person name="Platzer M."/>
        </authorList>
    </citation>
    <scope>NUCLEOTIDE SEQUENCE [LARGE SCALE GENOMIC DNA]</scope>
    <source>
        <strain evidence="2">GRZ</strain>
    </source>
</reference>
<dbReference type="Proteomes" id="UP000694548">
    <property type="component" value="Chromosome sgr19"/>
</dbReference>
<reference evidence="2" key="2">
    <citation type="submission" date="2025-08" db="UniProtKB">
        <authorList>
            <consortium name="Ensembl"/>
        </authorList>
    </citation>
    <scope>IDENTIFICATION</scope>
</reference>
<evidence type="ECO:0000256" key="1">
    <source>
        <dbReference type="SAM" id="Phobius"/>
    </source>
</evidence>
<evidence type="ECO:0000313" key="2">
    <source>
        <dbReference type="Ensembl" id="ENSNFUP00015024156.1"/>
    </source>
</evidence>
<protein>
    <recommendedName>
        <fullName evidence="4">UPAR/Ly6 domain-containing protein</fullName>
    </recommendedName>
</protein>
<keyword evidence="1" id="KW-1133">Transmembrane helix</keyword>